<dbReference type="InterPro" id="IPR036873">
    <property type="entry name" value="Rhodanese-like_dom_sf"/>
</dbReference>
<dbReference type="SMART" id="SM00450">
    <property type="entry name" value="RHOD"/>
    <property type="match status" value="1"/>
</dbReference>
<keyword evidence="1" id="KW-0238">DNA-binding</keyword>
<dbReference type="AlphaFoldDB" id="A0A177ZS37"/>
<evidence type="ECO:0000259" key="3">
    <source>
        <dbReference type="PROSITE" id="PS50987"/>
    </source>
</evidence>
<dbReference type="EMBL" id="LDJR01000048">
    <property type="protein sequence ID" value="OAK70761.1"/>
    <property type="molecule type" value="Genomic_DNA"/>
</dbReference>
<dbReference type="Pfam" id="PF01022">
    <property type="entry name" value="HTH_5"/>
    <property type="match status" value="1"/>
</dbReference>
<dbReference type="CDD" id="cd00090">
    <property type="entry name" value="HTH_ARSR"/>
    <property type="match status" value="1"/>
</dbReference>
<keyword evidence="5" id="KW-1185">Reference proteome</keyword>
<dbReference type="Gene3D" id="1.10.10.10">
    <property type="entry name" value="Winged helix-like DNA-binding domain superfamily/Winged helix DNA-binding domain"/>
    <property type="match status" value="1"/>
</dbReference>
<dbReference type="OrthoDB" id="9800872at2"/>
<evidence type="ECO:0000259" key="2">
    <source>
        <dbReference type="PROSITE" id="PS50206"/>
    </source>
</evidence>
<feature type="domain" description="Rhodanese" evidence="2">
    <location>
        <begin position="135"/>
        <end position="217"/>
    </location>
</feature>
<dbReference type="STRING" id="217031.ABB05_11655"/>
<dbReference type="PATRIC" id="fig|217031.6.peg.2492"/>
<organism evidence="4 5">
    <name type="scientific">Lederbergia galactosidilytica</name>
    <dbReference type="NCBI Taxonomy" id="217031"/>
    <lineage>
        <taxon>Bacteria</taxon>
        <taxon>Bacillati</taxon>
        <taxon>Bacillota</taxon>
        <taxon>Bacilli</taxon>
        <taxon>Bacillales</taxon>
        <taxon>Bacillaceae</taxon>
        <taxon>Lederbergia</taxon>
    </lineage>
</organism>
<dbReference type="PROSITE" id="PS50206">
    <property type="entry name" value="RHODANESE_3"/>
    <property type="match status" value="1"/>
</dbReference>
<gene>
    <name evidence="4" type="ORF">ABB05_11655</name>
</gene>
<evidence type="ECO:0000256" key="1">
    <source>
        <dbReference type="ARBA" id="ARBA00023125"/>
    </source>
</evidence>
<evidence type="ECO:0000313" key="5">
    <source>
        <dbReference type="Proteomes" id="UP000077881"/>
    </source>
</evidence>
<dbReference type="GO" id="GO:0003700">
    <property type="term" value="F:DNA-binding transcription factor activity"/>
    <property type="evidence" value="ECO:0007669"/>
    <property type="project" value="InterPro"/>
</dbReference>
<protein>
    <submittedName>
        <fullName evidence="4">ArsR family transcriptional regulator</fullName>
    </submittedName>
</protein>
<dbReference type="InterPro" id="IPR011991">
    <property type="entry name" value="ArsR-like_HTH"/>
</dbReference>
<dbReference type="InterPro" id="IPR001763">
    <property type="entry name" value="Rhodanese-like_dom"/>
</dbReference>
<name>A0A177ZS37_9BACI</name>
<dbReference type="Gene3D" id="3.40.250.10">
    <property type="entry name" value="Rhodanese-like domain"/>
    <property type="match status" value="1"/>
</dbReference>
<reference evidence="4" key="1">
    <citation type="submission" date="2015-05" db="EMBL/GenBank/DDBJ databases">
        <title>Comparison of genome.</title>
        <authorList>
            <person name="Zheng Z."/>
            <person name="Sun M."/>
        </authorList>
    </citation>
    <scope>NUCLEOTIDE SEQUENCE [LARGE SCALE GENOMIC DNA]</scope>
    <source>
        <strain evidence="4">G25-74</strain>
    </source>
</reference>
<dbReference type="PANTHER" id="PTHR43031">
    <property type="entry name" value="FAD-DEPENDENT OXIDOREDUCTASE"/>
    <property type="match status" value="1"/>
</dbReference>
<proteinExistence type="predicted"/>
<dbReference type="NCBIfam" id="NF033788">
    <property type="entry name" value="HTH_metalloreg"/>
    <property type="match status" value="1"/>
</dbReference>
<sequence length="222" mass="25484">MEELISSAKDYKDQLYKQLARVGKSLSSDKRLEILDLLSNGPKTVEKLARDSGMSVANVSRHLQVLNDSRLVKFTKKGTYVIYSLTDESVVDFLYSLWKISENHISDINQIKRDFIKNLDGIETLSIDELYGKLEKEDIVLLDLRAEDEFENGHIEGAISVPMEELDLFLQKLPKDKEIIAYCRGKFCALSAIAAKKLKEHGFTAYSMDESFYAWEKYMKNH</sequence>
<dbReference type="PROSITE" id="PS50987">
    <property type="entry name" value="HTH_ARSR_2"/>
    <property type="match status" value="1"/>
</dbReference>
<dbReference type="InterPro" id="IPR036390">
    <property type="entry name" value="WH_DNA-bd_sf"/>
</dbReference>
<dbReference type="CDD" id="cd00158">
    <property type="entry name" value="RHOD"/>
    <property type="match status" value="1"/>
</dbReference>
<dbReference type="Proteomes" id="UP000077881">
    <property type="component" value="Unassembled WGS sequence"/>
</dbReference>
<dbReference type="PANTHER" id="PTHR43031:SF1">
    <property type="entry name" value="PYRIDINE NUCLEOTIDE-DISULPHIDE OXIDOREDUCTASE"/>
    <property type="match status" value="1"/>
</dbReference>
<feature type="domain" description="HTH arsR-type" evidence="3">
    <location>
        <begin position="11"/>
        <end position="105"/>
    </location>
</feature>
<dbReference type="InterPro" id="IPR050229">
    <property type="entry name" value="GlpE_sulfurtransferase"/>
</dbReference>
<accession>A0A177ZS37</accession>
<dbReference type="SUPFAM" id="SSF52821">
    <property type="entry name" value="Rhodanese/Cell cycle control phosphatase"/>
    <property type="match status" value="1"/>
</dbReference>
<dbReference type="GO" id="GO:0003677">
    <property type="term" value="F:DNA binding"/>
    <property type="evidence" value="ECO:0007669"/>
    <property type="project" value="UniProtKB-KW"/>
</dbReference>
<dbReference type="InterPro" id="IPR036388">
    <property type="entry name" value="WH-like_DNA-bd_sf"/>
</dbReference>
<dbReference type="SUPFAM" id="SSF46785">
    <property type="entry name" value="Winged helix' DNA-binding domain"/>
    <property type="match status" value="1"/>
</dbReference>
<dbReference type="InterPro" id="IPR001845">
    <property type="entry name" value="HTH_ArsR_DNA-bd_dom"/>
</dbReference>
<evidence type="ECO:0000313" key="4">
    <source>
        <dbReference type="EMBL" id="OAK70761.1"/>
    </source>
</evidence>
<dbReference type="RefSeq" id="WP_057984726.1">
    <property type="nucleotide sequence ID" value="NZ_LDJR01000048.1"/>
</dbReference>
<dbReference type="PRINTS" id="PR00778">
    <property type="entry name" value="HTHARSR"/>
</dbReference>
<dbReference type="SMART" id="SM00418">
    <property type="entry name" value="HTH_ARSR"/>
    <property type="match status" value="1"/>
</dbReference>
<dbReference type="Pfam" id="PF00581">
    <property type="entry name" value="Rhodanese"/>
    <property type="match status" value="1"/>
</dbReference>
<comment type="caution">
    <text evidence="4">The sequence shown here is derived from an EMBL/GenBank/DDBJ whole genome shotgun (WGS) entry which is preliminary data.</text>
</comment>